<dbReference type="InterPro" id="IPR050425">
    <property type="entry name" value="NAD(P)_dehydrat-like"/>
</dbReference>
<dbReference type="Proteomes" id="UP000295703">
    <property type="component" value="Unassembled WGS sequence"/>
</dbReference>
<keyword evidence="5" id="KW-1185">Reference proteome</keyword>
<gene>
    <name evidence="4" type="primary">ALD2-2</name>
    <name evidence="4" type="ORF">CTRI78_v002416</name>
</gene>
<protein>
    <submittedName>
        <fullName evidence="4">Aldehyde reductase 2</fullName>
    </submittedName>
</protein>
<dbReference type="PANTHER" id="PTHR10366">
    <property type="entry name" value="NAD DEPENDENT EPIMERASE/DEHYDRATASE"/>
    <property type="match status" value="1"/>
</dbReference>
<proteinExistence type="inferred from homology"/>
<dbReference type="Pfam" id="PF13460">
    <property type="entry name" value="NAD_binding_10"/>
    <property type="match status" value="1"/>
</dbReference>
<evidence type="ECO:0000256" key="1">
    <source>
        <dbReference type="ARBA" id="ARBA00023002"/>
    </source>
</evidence>
<keyword evidence="1" id="KW-0560">Oxidoreductase</keyword>
<dbReference type="Gene3D" id="3.40.50.720">
    <property type="entry name" value="NAD(P)-binding Rossmann-like Domain"/>
    <property type="match status" value="1"/>
</dbReference>
<dbReference type="InterPro" id="IPR036291">
    <property type="entry name" value="NAD(P)-bd_dom_sf"/>
</dbReference>
<name>A0A4R8RM30_COLTR</name>
<comment type="similarity">
    <text evidence="2">Belongs to the NAD(P)-dependent epimerase/dehydratase family. Dihydroflavonol-4-reductase subfamily.</text>
</comment>
<feature type="domain" description="NAD(P)-binding" evidence="3">
    <location>
        <begin position="19"/>
        <end position="138"/>
    </location>
</feature>
<evidence type="ECO:0000313" key="5">
    <source>
        <dbReference type="Proteomes" id="UP000295703"/>
    </source>
</evidence>
<dbReference type="PANTHER" id="PTHR10366:SF562">
    <property type="entry name" value="ALDEHYDE REDUCTASE II (AFU_ORTHOLOGUE AFUA_1G11360)"/>
    <property type="match status" value="1"/>
</dbReference>
<reference evidence="4 5" key="1">
    <citation type="submission" date="2018-12" db="EMBL/GenBank/DDBJ databases">
        <title>Genome sequence and assembly of Colletotrichum trifolii.</title>
        <authorList>
            <person name="Gan P."/>
            <person name="Shirasu K."/>
        </authorList>
    </citation>
    <scope>NUCLEOTIDE SEQUENCE [LARGE SCALE GENOMIC DNA]</scope>
    <source>
        <strain evidence="4 5">543-2</strain>
    </source>
</reference>
<evidence type="ECO:0000256" key="2">
    <source>
        <dbReference type="ARBA" id="ARBA00023445"/>
    </source>
</evidence>
<dbReference type="EMBL" id="RYZW01000013">
    <property type="protein sequence ID" value="TDZ68122.1"/>
    <property type="molecule type" value="Genomic_DNA"/>
</dbReference>
<evidence type="ECO:0000313" key="4">
    <source>
        <dbReference type="EMBL" id="TDZ68122.1"/>
    </source>
</evidence>
<organism evidence="4 5">
    <name type="scientific">Colletotrichum trifolii</name>
    <dbReference type="NCBI Taxonomy" id="5466"/>
    <lineage>
        <taxon>Eukaryota</taxon>
        <taxon>Fungi</taxon>
        <taxon>Dikarya</taxon>
        <taxon>Ascomycota</taxon>
        <taxon>Pezizomycotina</taxon>
        <taxon>Sordariomycetes</taxon>
        <taxon>Hypocreomycetidae</taxon>
        <taxon>Glomerellales</taxon>
        <taxon>Glomerellaceae</taxon>
        <taxon>Colletotrichum</taxon>
        <taxon>Colletotrichum orbiculare species complex</taxon>
    </lineage>
</organism>
<dbReference type="SUPFAM" id="SSF51735">
    <property type="entry name" value="NAD(P)-binding Rossmann-fold domains"/>
    <property type="match status" value="1"/>
</dbReference>
<accession>A0A4R8RM30</accession>
<dbReference type="GO" id="GO:0016616">
    <property type="term" value="F:oxidoreductase activity, acting on the CH-OH group of donors, NAD or NADP as acceptor"/>
    <property type="evidence" value="ECO:0007669"/>
    <property type="project" value="TreeGrafter"/>
</dbReference>
<dbReference type="STRING" id="5466.A0A4R8RM30"/>
<dbReference type="AlphaFoldDB" id="A0A4R8RM30"/>
<comment type="caution">
    <text evidence="4">The sequence shown here is derived from an EMBL/GenBank/DDBJ whole genome shotgun (WGS) entry which is preliminary data.</text>
</comment>
<sequence>MQDITNLAIPKGSTVLVVGANGFIASHVVNQLLRFGYRVRGTVRDPAKNAWLPVLFDNTYGKGNFELLAVPDLMRDGALDEAVKGSSAVISVASLVSHDPDPTQVIPPAVQLIEKTLRSAYSEPSVKRFVLTSSSTTTIPWGPQGIAEGRDIKSDSWSEDALEIALAPPPYTIARAGPVYAASKIKQEQTMWKFFEENKERRPDIVVNSVLPAMTFGRSLDPVNQGHASSSELIEKLWKCEPIPHPFGAPRLFSDVEDVALLHVAATILHDVRGERLCAFSEPFHWDQVLAILRKQNPDHEFPADFVSRECKNRIMTKPRAEEVLKIMGRERLTSLEESLRLNVEDLRQGS</sequence>
<dbReference type="InterPro" id="IPR016040">
    <property type="entry name" value="NAD(P)-bd_dom"/>
</dbReference>
<evidence type="ECO:0000259" key="3">
    <source>
        <dbReference type="Pfam" id="PF13460"/>
    </source>
</evidence>